<dbReference type="PANTHER" id="PTHR45615">
    <property type="entry name" value="MYOSIN HEAVY CHAIN, NON-MUSCLE"/>
    <property type="match status" value="1"/>
</dbReference>
<evidence type="ECO:0000313" key="3">
    <source>
        <dbReference type="EMBL" id="ABS23164.1"/>
    </source>
</evidence>
<dbReference type="eggNOG" id="COG1196">
    <property type="taxonomic scope" value="Bacteria"/>
</dbReference>
<dbReference type="HOGENOM" id="CLU_001813_1_0_9"/>
<dbReference type="SUPFAM" id="SSF49785">
    <property type="entry name" value="Galactose-binding domain-like"/>
    <property type="match status" value="1"/>
</dbReference>
<dbReference type="Proteomes" id="UP000002300">
    <property type="component" value="Chromosome"/>
</dbReference>
<dbReference type="RefSeq" id="WP_012095392.1">
    <property type="nucleotide sequence ID" value="NC_009674.1"/>
</dbReference>
<reference evidence="3 4" key="1">
    <citation type="journal article" date="2008" name="Chem. Biol. Interact.">
        <title>Extending the Bacillus cereus group genomics to putative food-borne pathogens of different toxicity.</title>
        <authorList>
            <person name="Lapidus A."/>
            <person name="Goltsman E."/>
            <person name="Auger S."/>
            <person name="Galleron N."/>
            <person name="Segurens B."/>
            <person name="Dossat C."/>
            <person name="Land M.L."/>
            <person name="Broussolle V."/>
            <person name="Brillard J."/>
            <person name="Guinebretiere M.H."/>
            <person name="Sanchis V."/>
            <person name="Nguen-The C."/>
            <person name="Lereclus D."/>
            <person name="Richardson P."/>
            <person name="Wincker P."/>
            <person name="Weissenbach J."/>
            <person name="Ehrlich S.D."/>
            <person name="Sorokin A."/>
        </authorList>
    </citation>
    <scope>NUCLEOTIDE SEQUENCE [LARGE SCALE GENOMIC DNA]</scope>
    <source>
        <strain evidence="4">DSM 22905 / CIP 110041 / 391-98 / NVH 391-98</strain>
    </source>
</reference>
<dbReference type="NCBIfam" id="TIGR01665">
    <property type="entry name" value="put_anti_recept"/>
    <property type="match status" value="1"/>
</dbReference>
<accession>A7GSQ6</accession>
<protein>
    <submittedName>
        <fullName evidence="3">Phage minor structural protein</fullName>
    </submittedName>
</protein>
<dbReference type="PANTHER" id="PTHR45615:SF80">
    <property type="entry name" value="GRIP DOMAIN-CONTAINING PROTEIN"/>
    <property type="match status" value="1"/>
</dbReference>
<feature type="coiled-coil region" evidence="1">
    <location>
        <begin position="1450"/>
        <end position="1492"/>
    </location>
</feature>
<sequence>MKMNGILHVVDFKTEQIVAAIQPKDYWDDIRHWELKNNIDTLQFTTFDGTDQAITLQQQNLVLKQVRDGRIVPYVISNEVEKDSKDRSVTVHAAGAWVLLAKAGIIKPQKIESKTLDEFVDMALAGTKWKRGRTEYAGFHTMTIDEFIDPLTFLKKIASLFGLEIQYRVEVVGSQVVAWYVDMVKKRGRETGKEVMIGKDLVSVRRIEHSRDICTALVGFVRGEGDKLITVESINNGLPYITDSDAFQRWSENGQHKFGFYTPETEEQNMDPKRLMTLMETEFKKRVNTSVSYEVEAADISKVFGLSHEEISEGDMIRIKDTGFTPKLYLEARAIVGDESFTDPTQNKYTFGDYREIVDQNEELRKLYNKILGSLGSKANKELLEQLEKVVEESKKTIELARKESEAAKTLAEKVQQNLKNYQTTIIESVNPPKTGLEDGKTLWLDISNGKPGILKLWKNGNWEPVVPDIKSVKQETLEQVNKDIESTKKELDKKVQAVQNEATGQYNEVKESLEGVSRTISNVKNEQGNISKKVTQIEQTADGFKTSIEELNKKDNEISNKLNTVESTVEGTKQTIANIQSTTDGLTKTTNEIKQTATSNTQLISQVTNRLDNLKVGGRNLLLNSTFENGMANWTVVANVSVDTTVKYKGFNTLKSDQRGETTFRYRGAEQKNVPFTIGEPYTASFYVMTDDINTFDNILRIEIICERDDNTSTAIFRTDIDIKNLGNNNWGRYSATGIIPKETTKVRVACRVFKNGRVWIALPQFEEGNIMTDWRRADKDQVSTVDFTKKTTEIETSVNGIKETITKVENTQTSFDKRVTNVEKTSDVINQSVSKLQETQTQQGKAISEAQAIIKQHSDELALSVKMKDVEDYVGGIGATNELLNTRFKQGTKYFYSAVPISVDANETHKGDSSLKLSVSGNTDNAFRNITSMRVPVTPGENVVVSAYFKVKDWTEHEKKMIRMVAIFWKKDGTQFTAGVNDFTFPADTWVRQEFTKVAPAEAVEVALRAYVIRNGTFWMAHPMLQKAVRASSYIENPADMVDKDKIMEELADKVATEQYTKKVTELERKISANEKGVEIISEKHETFLNDTFDAYVKEVGSKLQVLDEGILAQVKKGNIIAAINLSAEKLKIKVDLIDLVGKVKAEWITAGLLQGTTVKTSNTNEHIHMKNQVLQFVNQGRAKIVIGFENEKQSKTSNPYIVIGEGDGTGRNLGSIYKDAKGVYYRFIDKNGAESNMRMTDRGDLGLTAQSSMWLKSAGVLNLDGDHVTIHHNDYEIAEFRTPTYGNDCDIILGNHIIRSSKVSGYDKLLQIKNRAGNEFRGIEVSEVTAHGGVRSETNLWAEQNSYAMQHINRSTEKIKTSIHDLPFSPLEKVRELKVKQYFLKRDMYELYQMRMNKPEDKAEPYTIRDIETQFGFIAEETDDIFTTPEKDGIKLYSTLSILTAAVQELEMKYDEKIQTIEEQHKAEMEEMNRRIEVLEQLLVDKLVKSDQQ</sequence>
<evidence type="ECO:0000259" key="2">
    <source>
        <dbReference type="PROSITE" id="PS51688"/>
    </source>
</evidence>
<evidence type="ECO:0000313" key="4">
    <source>
        <dbReference type="Proteomes" id="UP000002300"/>
    </source>
</evidence>
<feature type="coiled-coil region" evidence="1">
    <location>
        <begin position="380"/>
        <end position="425"/>
    </location>
</feature>
<dbReference type="Gene3D" id="1.10.287.950">
    <property type="entry name" value="Methyl-accepting chemotaxis protein"/>
    <property type="match status" value="1"/>
</dbReference>
<dbReference type="EMBL" id="CP000764">
    <property type="protein sequence ID" value="ABS23164.1"/>
    <property type="molecule type" value="Genomic_DNA"/>
</dbReference>
<evidence type="ECO:0000256" key="1">
    <source>
        <dbReference type="SAM" id="Coils"/>
    </source>
</evidence>
<dbReference type="PROSITE" id="PS51688">
    <property type="entry name" value="ICA"/>
    <property type="match status" value="1"/>
</dbReference>
<dbReference type="InterPro" id="IPR030392">
    <property type="entry name" value="S74_ICA"/>
</dbReference>
<keyword evidence="4" id="KW-1185">Reference proteome</keyword>
<feature type="domain" description="Peptidase S74" evidence="2">
    <location>
        <begin position="1358"/>
        <end position="1486"/>
    </location>
</feature>
<gene>
    <name evidence="3" type="ordered locus">Bcer98_2933</name>
</gene>
<dbReference type="GeneID" id="92823158"/>
<dbReference type="STRING" id="315749.Bcer98_2933"/>
<organism evidence="3 4">
    <name type="scientific">Bacillus cytotoxicus (strain DSM 22905 / CIP 110041 / 391-98 / NVH 391-98)</name>
    <dbReference type="NCBI Taxonomy" id="315749"/>
    <lineage>
        <taxon>Bacteria</taxon>
        <taxon>Bacillati</taxon>
        <taxon>Bacillota</taxon>
        <taxon>Bacilli</taxon>
        <taxon>Bacillales</taxon>
        <taxon>Bacillaceae</taxon>
        <taxon>Bacillus</taxon>
        <taxon>Bacillus cereus group</taxon>
    </lineage>
</organism>
<dbReference type="Gene3D" id="2.60.120.260">
    <property type="entry name" value="Galactose-binding domain-like"/>
    <property type="match status" value="2"/>
</dbReference>
<dbReference type="SUPFAM" id="SSF57997">
    <property type="entry name" value="Tropomyosin"/>
    <property type="match status" value="1"/>
</dbReference>
<dbReference type="OrthoDB" id="2240714at2"/>
<keyword evidence="1" id="KW-0175">Coiled coil</keyword>
<feature type="coiled-coil region" evidence="1">
    <location>
        <begin position="471"/>
        <end position="569"/>
    </location>
</feature>
<name>A7GSQ6_BACCN</name>
<proteinExistence type="predicted"/>
<dbReference type="InterPro" id="IPR007119">
    <property type="entry name" value="Phage_tail_spike_N"/>
</dbReference>
<dbReference type="KEGG" id="bcy:Bcer98_2933"/>
<dbReference type="InterPro" id="IPR008979">
    <property type="entry name" value="Galactose-bd-like_sf"/>
</dbReference>